<dbReference type="SUPFAM" id="SSF48439">
    <property type="entry name" value="Protein prenylyltransferase"/>
    <property type="match status" value="1"/>
</dbReference>
<dbReference type="GO" id="GO:0005829">
    <property type="term" value="C:cytosol"/>
    <property type="evidence" value="ECO:0007669"/>
    <property type="project" value="TreeGrafter"/>
</dbReference>
<evidence type="ECO:0000256" key="2">
    <source>
        <dbReference type="ARBA" id="ARBA00012759"/>
    </source>
</evidence>
<evidence type="ECO:0000256" key="5">
    <source>
        <dbReference type="ARBA" id="ARBA00022786"/>
    </source>
</evidence>
<dbReference type="OrthoDB" id="10043504at2759"/>
<dbReference type="GO" id="GO:0004843">
    <property type="term" value="F:cysteine-type deubiquitinase activity"/>
    <property type="evidence" value="ECO:0007669"/>
    <property type="project" value="UniProtKB-EC"/>
</dbReference>
<evidence type="ECO:0000256" key="9">
    <source>
        <dbReference type="PROSITE-ProRule" id="PRU00331"/>
    </source>
</evidence>
<evidence type="ECO:0000256" key="4">
    <source>
        <dbReference type="ARBA" id="ARBA00022737"/>
    </source>
</evidence>
<dbReference type="Gene3D" id="1.25.40.10">
    <property type="entry name" value="Tetratricopeptide repeat domain"/>
    <property type="match status" value="2"/>
</dbReference>
<comment type="caution">
    <text evidence="12">The sequence shown here is derived from an EMBL/GenBank/DDBJ whole genome shotgun (WGS) entry which is preliminary data.</text>
</comment>
<dbReference type="InterPro" id="IPR011990">
    <property type="entry name" value="TPR-like_helical_dom_sf"/>
</dbReference>
<accession>A0A9Q1C4H4</accession>
<dbReference type="InterPro" id="IPR006155">
    <property type="entry name" value="Josephin"/>
</dbReference>
<proteinExistence type="inferred from homology"/>
<keyword evidence="5" id="KW-0833">Ubl conjugation pathway</keyword>
<evidence type="ECO:0000256" key="8">
    <source>
        <dbReference type="ARBA" id="ARBA00038336"/>
    </source>
</evidence>
<dbReference type="EMBL" id="JAIZAY010000008">
    <property type="protein sequence ID" value="KAJ8037989.1"/>
    <property type="molecule type" value="Genomic_DNA"/>
</dbReference>
<dbReference type="PANTHER" id="PTHR10271:SF0">
    <property type="entry name" value="INTERFERON-INDUCED PROTEIN WITH TETRATRICOPEPTIDE REPEATS 5"/>
    <property type="match status" value="1"/>
</dbReference>
<evidence type="ECO:0000313" key="13">
    <source>
        <dbReference type="Proteomes" id="UP001152320"/>
    </source>
</evidence>
<evidence type="ECO:0000256" key="6">
    <source>
        <dbReference type="ARBA" id="ARBA00022801"/>
    </source>
</evidence>
<evidence type="ECO:0000256" key="1">
    <source>
        <dbReference type="ARBA" id="ARBA00000707"/>
    </source>
</evidence>
<protein>
    <recommendedName>
        <fullName evidence="2">ubiquitinyl hydrolase 1</fullName>
        <ecNumber evidence="2">3.4.19.12</ecNumber>
    </recommendedName>
</protein>
<keyword evidence="10" id="KW-0472">Membrane</keyword>
<dbReference type="GO" id="GO:0051607">
    <property type="term" value="P:defense response to virus"/>
    <property type="evidence" value="ECO:0007669"/>
    <property type="project" value="TreeGrafter"/>
</dbReference>
<dbReference type="SUPFAM" id="SSF48452">
    <property type="entry name" value="TPR-like"/>
    <property type="match status" value="1"/>
</dbReference>
<keyword evidence="6" id="KW-0378">Hydrolase</keyword>
<name>A0A9Q1C4H4_HOLLE</name>
<keyword evidence="4" id="KW-0677">Repeat</keyword>
<comment type="catalytic activity">
    <reaction evidence="1">
        <text>Thiol-dependent hydrolysis of ester, thioester, amide, peptide and isopeptide bonds formed by the C-terminal Gly of ubiquitin (a 76-residue protein attached to proteins as an intracellular targeting signal).</text>
        <dbReference type="EC" id="3.4.19.12"/>
    </reaction>
</comment>
<gene>
    <name evidence="12" type="ORF">HOLleu_18946</name>
</gene>
<keyword evidence="3" id="KW-0645">Protease</keyword>
<dbReference type="SMART" id="SM01246">
    <property type="entry name" value="Josephin"/>
    <property type="match status" value="1"/>
</dbReference>
<evidence type="ECO:0000259" key="11">
    <source>
        <dbReference type="PROSITE" id="PS50957"/>
    </source>
</evidence>
<evidence type="ECO:0000313" key="12">
    <source>
        <dbReference type="EMBL" id="KAJ8037989.1"/>
    </source>
</evidence>
<evidence type="ECO:0000256" key="10">
    <source>
        <dbReference type="SAM" id="Phobius"/>
    </source>
</evidence>
<dbReference type="AlphaFoldDB" id="A0A9Q1C4H4"/>
<keyword evidence="10" id="KW-0812">Transmembrane</keyword>
<sequence length="576" mass="67041">MRRPLPSKTWMNYAKLSPGSVVNPHKSMLGLGNYDVNVIMRAVQSKECEAIWWDKRRDMKDLNFSNIIGFILNILSPLQFGFVSVPIRRKHWIAVRQVDRDPVMAENTLDWWKNVPCHFTWDLEDGVNVDFKATLNNLDSKLETCHETRWEGSPCALLLFRGYLEVSKFDGVTPNREKAEEFFKDADEEIKNVTDSEEQKAYTIVSLANRLWILEHFGDETDDETSLNRETLIRKLEEVWESHKEISDKVKAHLEATAAFALSRLGPSKYEEAEVRYRKAIAVISTQSSWWHSLGLLIGRQAVPKTQNREECYDGMEEEIDCYEKAIKFDPDNDSARCDLALLLAKVPGREEDAKSIIDGTKDNTCEVIIKKGRFYRRQKKFLEALYVLQKGEDLKNPRSELFFQISCIYFHLGLQAGRMKDFTRKSEYVSSEREYLDKCLQLEPTHLYAKINKAVSFGKSRQFRKGEELFREIIEDQKENPRYLIDAKFSFAKYVHCYNNNRMSAEVAGMLEEVIDLSLRVLREIDHYENNKITGENGYLEKSRKKLVEFYCTQKDGEDKLKDLGDKLSNLSLEN</sequence>
<organism evidence="12 13">
    <name type="scientific">Holothuria leucospilota</name>
    <name type="common">Black long sea cucumber</name>
    <name type="synonym">Mertensiothuria leucospilota</name>
    <dbReference type="NCBI Taxonomy" id="206669"/>
    <lineage>
        <taxon>Eukaryota</taxon>
        <taxon>Metazoa</taxon>
        <taxon>Echinodermata</taxon>
        <taxon>Eleutherozoa</taxon>
        <taxon>Echinozoa</taxon>
        <taxon>Holothuroidea</taxon>
        <taxon>Aspidochirotacea</taxon>
        <taxon>Aspidochirotida</taxon>
        <taxon>Holothuriidae</taxon>
        <taxon>Holothuria</taxon>
    </lineage>
</organism>
<dbReference type="Pfam" id="PF02099">
    <property type="entry name" value="Josephin"/>
    <property type="match status" value="1"/>
</dbReference>
<dbReference type="PROSITE" id="PS50957">
    <property type="entry name" value="JOSEPHIN"/>
    <property type="match status" value="1"/>
</dbReference>
<feature type="transmembrane region" description="Helical" evidence="10">
    <location>
        <begin position="64"/>
        <end position="87"/>
    </location>
</feature>
<dbReference type="PANTHER" id="PTHR10271">
    <property type="entry name" value="INTERFERON-INDUCED PROTEIN WITH TETRATRICOPEPTIDE REPEATS"/>
    <property type="match status" value="1"/>
</dbReference>
<reference evidence="12" key="1">
    <citation type="submission" date="2021-10" db="EMBL/GenBank/DDBJ databases">
        <title>Tropical sea cucumber genome reveals ecological adaptation and Cuvierian tubules defense mechanism.</title>
        <authorList>
            <person name="Chen T."/>
        </authorList>
    </citation>
    <scope>NUCLEOTIDE SEQUENCE</scope>
    <source>
        <strain evidence="12">Nanhai2018</strain>
        <tissue evidence="12">Muscle</tissue>
    </source>
</reference>
<dbReference type="Proteomes" id="UP001152320">
    <property type="component" value="Chromosome 8"/>
</dbReference>
<evidence type="ECO:0000256" key="3">
    <source>
        <dbReference type="ARBA" id="ARBA00022670"/>
    </source>
</evidence>
<keyword evidence="7" id="KW-0802">TPR repeat</keyword>
<comment type="similarity">
    <text evidence="8">Belongs to the IFIT family.</text>
</comment>
<dbReference type="GO" id="GO:0016579">
    <property type="term" value="P:protein deubiquitination"/>
    <property type="evidence" value="ECO:0007669"/>
    <property type="project" value="InterPro"/>
</dbReference>
<dbReference type="GO" id="GO:0006508">
    <property type="term" value="P:proteolysis"/>
    <property type="evidence" value="ECO:0007669"/>
    <property type="project" value="UniProtKB-KW"/>
</dbReference>
<comment type="caution">
    <text evidence="9">Lacks conserved residue(s) required for the propagation of feature annotation.</text>
</comment>
<feature type="domain" description="Josephin" evidence="11">
    <location>
        <begin position="1"/>
        <end position="160"/>
    </location>
</feature>
<evidence type="ECO:0000256" key="7">
    <source>
        <dbReference type="ARBA" id="ARBA00022803"/>
    </source>
</evidence>
<keyword evidence="10" id="KW-1133">Transmembrane helix</keyword>
<dbReference type="EC" id="3.4.19.12" evidence="2"/>
<keyword evidence="13" id="KW-1185">Reference proteome</keyword>